<dbReference type="SUPFAM" id="SSF56176">
    <property type="entry name" value="FAD-binding/transporter-associated domain-like"/>
    <property type="match status" value="1"/>
</dbReference>
<dbReference type="PANTHER" id="PTHR11748">
    <property type="entry name" value="D-LACTATE DEHYDROGENASE"/>
    <property type="match status" value="1"/>
</dbReference>
<comment type="caution">
    <text evidence="3">The sequence shown here is derived from an EMBL/GenBank/DDBJ whole genome shotgun (WGS) entry which is preliminary data.</text>
</comment>
<accession>X1B0Z2</accession>
<feature type="domain" description="FAD-binding PCMH-type" evidence="2">
    <location>
        <begin position="43"/>
        <end position="137"/>
    </location>
</feature>
<comment type="similarity">
    <text evidence="1">Belongs to the FAD-binding oxidoreductase/transferase type 4 family.</text>
</comment>
<dbReference type="EMBL" id="BART01015774">
    <property type="protein sequence ID" value="GAG74992.1"/>
    <property type="molecule type" value="Genomic_DNA"/>
</dbReference>
<protein>
    <recommendedName>
        <fullName evidence="2">FAD-binding PCMH-type domain-containing protein</fullName>
    </recommendedName>
</protein>
<dbReference type="AlphaFoldDB" id="X1B0Z2"/>
<proteinExistence type="inferred from homology"/>
<dbReference type="Gene3D" id="3.30.465.10">
    <property type="match status" value="1"/>
</dbReference>
<feature type="non-terminal residue" evidence="3">
    <location>
        <position position="137"/>
    </location>
</feature>
<evidence type="ECO:0000313" key="3">
    <source>
        <dbReference type="EMBL" id="GAG74992.1"/>
    </source>
</evidence>
<dbReference type="PANTHER" id="PTHR11748:SF111">
    <property type="entry name" value="D-LACTATE DEHYDROGENASE, MITOCHONDRIAL-RELATED"/>
    <property type="match status" value="1"/>
</dbReference>
<dbReference type="GO" id="GO:0071949">
    <property type="term" value="F:FAD binding"/>
    <property type="evidence" value="ECO:0007669"/>
    <property type="project" value="InterPro"/>
</dbReference>
<name>X1B0Z2_9ZZZZ</name>
<dbReference type="InterPro" id="IPR016166">
    <property type="entry name" value="FAD-bd_PCMH"/>
</dbReference>
<organism evidence="3">
    <name type="scientific">marine sediment metagenome</name>
    <dbReference type="NCBI Taxonomy" id="412755"/>
    <lineage>
        <taxon>unclassified sequences</taxon>
        <taxon>metagenomes</taxon>
        <taxon>ecological metagenomes</taxon>
    </lineage>
</organism>
<evidence type="ECO:0000256" key="1">
    <source>
        <dbReference type="ARBA" id="ARBA00008000"/>
    </source>
</evidence>
<dbReference type="InterPro" id="IPR006094">
    <property type="entry name" value="Oxid_FAD_bind_N"/>
</dbReference>
<dbReference type="GO" id="GO:0008720">
    <property type="term" value="F:D-lactate dehydrogenase (NAD+) activity"/>
    <property type="evidence" value="ECO:0007669"/>
    <property type="project" value="TreeGrafter"/>
</dbReference>
<dbReference type="GO" id="GO:0004458">
    <property type="term" value="F:D-lactate dehydrogenase (cytochrome) activity"/>
    <property type="evidence" value="ECO:0007669"/>
    <property type="project" value="TreeGrafter"/>
</dbReference>
<gene>
    <name evidence="3" type="ORF">S01H4_30539</name>
</gene>
<dbReference type="InterPro" id="IPR016169">
    <property type="entry name" value="FAD-bd_PCMH_sub2"/>
</dbReference>
<evidence type="ECO:0000259" key="2">
    <source>
        <dbReference type="PROSITE" id="PS51387"/>
    </source>
</evidence>
<dbReference type="InterPro" id="IPR036318">
    <property type="entry name" value="FAD-bd_PCMH-like_sf"/>
</dbReference>
<reference evidence="3" key="1">
    <citation type="journal article" date="2014" name="Front. Microbiol.">
        <title>High frequency of phylogenetically diverse reductive dehalogenase-homologous genes in deep subseafloor sedimentary metagenomes.</title>
        <authorList>
            <person name="Kawai M."/>
            <person name="Futagami T."/>
            <person name="Toyoda A."/>
            <person name="Takaki Y."/>
            <person name="Nishi S."/>
            <person name="Hori S."/>
            <person name="Arai W."/>
            <person name="Tsubouchi T."/>
            <person name="Morono Y."/>
            <person name="Uchiyama I."/>
            <person name="Ito T."/>
            <person name="Fujiyama A."/>
            <person name="Inagaki F."/>
            <person name="Takami H."/>
        </authorList>
    </citation>
    <scope>NUCLEOTIDE SEQUENCE</scope>
    <source>
        <strain evidence="3">Expedition CK06-06</strain>
    </source>
</reference>
<dbReference type="GO" id="GO:1903457">
    <property type="term" value="P:lactate catabolic process"/>
    <property type="evidence" value="ECO:0007669"/>
    <property type="project" value="TreeGrafter"/>
</dbReference>
<dbReference type="PROSITE" id="PS51387">
    <property type="entry name" value="FAD_PCMH"/>
    <property type="match status" value="1"/>
</dbReference>
<sequence length="137" mass="15356">MEEKNLEKDLREIVGERVTTSHFERWFYANDLMPIPKMIKTLFKTMPAAVVKPRTVQEISAVLSYCSYNQITVVARGGGSSGLFGAVPKRGGILLDLTDLSEVVEVDEIGEFVTTEAGVTWWELDRRLKSEGFAVRS</sequence>
<dbReference type="Pfam" id="PF01565">
    <property type="entry name" value="FAD_binding_4"/>
    <property type="match status" value="1"/>
</dbReference>